<feature type="region of interest" description="Disordered" evidence="1">
    <location>
        <begin position="1099"/>
        <end position="1160"/>
    </location>
</feature>
<reference evidence="2 3" key="1">
    <citation type="submission" date="2023-02" db="EMBL/GenBank/DDBJ databases">
        <title>LHISI_Scaffold_Assembly.</title>
        <authorList>
            <person name="Stuart O.P."/>
            <person name="Cleave R."/>
            <person name="Magrath M.J.L."/>
            <person name="Mikheyev A.S."/>
        </authorList>
    </citation>
    <scope>NUCLEOTIDE SEQUENCE [LARGE SCALE GENOMIC DNA]</scope>
    <source>
        <strain evidence="2">Daus_M_001</strain>
        <tissue evidence="2">Leg muscle</tissue>
    </source>
</reference>
<protein>
    <submittedName>
        <fullName evidence="2">Uncharacterized protein</fullName>
    </submittedName>
</protein>
<comment type="caution">
    <text evidence="2">The sequence shown here is derived from an EMBL/GenBank/DDBJ whole genome shotgun (WGS) entry which is preliminary data.</text>
</comment>
<keyword evidence="3" id="KW-1185">Reference proteome</keyword>
<dbReference type="Proteomes" id="UP001159363">
    <property type="component" value="Chromosome 8"/>
</dbReference>
<feature type="compositionally biased region" description="Basic and acidic residues" evidence="1">
    <location>
        <begin position="453"/>
        <end position="466"/>
    </location>
</feature>
<evidence type="ECO:0000313" key="2">
    <source>
        <dbReference type="EMBL" id="KAJ8876251.1"/>
    </source>
</evidence>
<feature type="compositionally biased region" description="Basic and acidic residues" evidence="1">
    <location>
        <begin position="1099"/>
        <end position="1117"/>
    </location>
</feature>
<name>A0ABQ9GW45_9NEOP</name>
<organism evidence="2 3">
    <name type="scientific">Dryococelus australis</name>
    <dbReference type="NCBI Taxonomy" id="614101"/>
    <lineage>
        <taxon>Eukaryota</taxon>
        <taxon>Metazoa</taxon>
        <taxon>Ecdysozoa</taxon>
        <taxon>Arthropoda</taxon>
        <taxon>Hexapoda</taxon>
        <taxon>Insecta</taxon>
        <taxon>Pterygota</taxon>
        <taxon>Neoptera</taxon>
        <taxon>Polyneoptera</taxon>
        <taxon>Phasmatodea</taxon>
        <taxon>Verophasmatodea</taxon>
        <taxon>Anareolatae</taxon>
        <taxon>Phasmatidae</taxon>
        <taxon>Eurycanthinae</taxon>
        <taxon>Dryococelus</taxon>
    </lineage>
</organism>
<accession>A0ABQ9GW45</accession>
<gene>
    <name evidence="2" type="ORF">PR048_024161</name>
</gene>
<feature type="region of interest" description="Disordered" evidence="1">
    <location>
        <begin position="453"/>
        <end position="477"/>
    </location>
</feature>
<evidence type="ECO:0000256" key="1">
    <source>
        <dbReference type="SAM" id="MobiDB-lite"/>
    </source>
</evidence>
<evidence type="ECO:0000313" key="3">
    <source>
        <dbReference type="Proteomes" id="UP001159363"/>
    </source>
</evidence>
<sequence length="1516" mass="171055">MQHTVESLMECNHPKRPHMKQIWHVTCHVNAECLSGVWYTTLAARRSLLGMSWMPGVVPSCPTHARWGRDLASQSSMRAQFRSCCVALGTWGRVRRKTYQRNTTIQPDSTNLLADKRQGGPNDHSVPVIMSAARRHWWEPSVNNILHHRWTTDISRPNHCSTSVRHARTHTEPTALVVLSGDFGKIFGLMSADWYRQVLFKAVTLVYTAHYKMAMQRALPQGKPGKSKKFDVKEKSQGNVRENGKILSRKQGKFREFQNEISLDTLQCCDFTRSDTRTIRCCLVPCLVDYQIGFLGGPVYIHHYSNINCAGLCISPYHLPIGPDYTGHAYCTLQRLSLAGRLPVKSRLVCLCTNQSAATDLRNTSSYVIDGSVACLLRWAPATCDWMAKRPHITLLPGGLYRDEGCKSCRYLRPDWFSTASLAAENPRVYLYSECIPQHTINMCKVKSELRSRETTRVSRGTEQRRNARVGGRAPRKPADQRHCRVLTLPELYTVLARCRTRVDKSLTWWITSLVDTILHPQLLPITLKGGSSPANLDLRNFRRNLHYIFNILFWASTRHRALLCRCSRTCIARLLLSRDFQPRHLEKFMARHYKHHRRWKLSGWSAVIGQSLSPQERLLDIFRSRRDKEIVGPVMTTDSEGQVTSFLINYFSFTGTPGTCYFTAPQQQNEPCSVIWRRYTTLVRAHYGCVIEAEEESAHPWAEANERHERRACLGGAAGAKRRPRTVLTTNSRSAGHTLTSVFQLDISQSLHDTQTLAGLSTADIRRRTSRMAVNYTLSAIHPMTQQELSTALVQYFNCRLETASETESISAVLISNCFVSTTAVHQMYYETSRYSADIHLPIILLLASHHDKPGSIPGQFNQYFRKWESCRWPEGFLGDLQFPPPLHSGAAPFSPQFTLMSSQDLPVKNLSTQLTAMHTCPPGSQEFGWTKGLDVSLDIGSNTRTFSSLAGFPALPSVHAADTLVCHRLVSSAIARPTRCRHTLYHTLLDSRTPARWLPLKTADPPSTLVFIQDNSQLDRQTAGAKDYQKITAHHLKLPTPQAGVCVCVCVWGGGDAGQVGCQSFPLAVGRRSSERVCPRGEEGRVEPMRVKRGKYEAKPECKGEGKREIPEKTLRPAASSGTILTTKDGRPPAVSTQSPEEPTNCRVVNPPPPQLMTSPRVMLTAVKTTGCRGRSPPPPPPSIFVISKSEVLTPSLLEQVIRAILSYELQQVWCACAMQVGECLAVSTRIREMFLSLSNNASHARSAIAAGIRASMAPVMAFPASVLFFVAGSIPAFVPGQSHRSFRTGQVAAYVAQVYLFRRLVYRLVHQGLYKNQVRLQVSCNIGFNEEVHDDMYYGSDAVKLPQNKRLRSIIHDATWGLFLGDHSLHTAMQWTFTSLQPELFVKRLRHLQTLIHVFLKHLRLSYAMSQGGSGWARTIVLYHYRPMRYPLHYDNVTVSLNIRVLHYCFFRPSYHLAVETMLKRCTRRKLKTAVYNRPQPPETSPDLMSCPDVMEPSSGRWHQHTDYKHARA</sequence>
<proteinExistence type="predicted"/>
<dbReference type="EMBL" id="JARBHB010000009">
    <property type="protein sequence ID" value="KAJ8876251.1"/>
    <property type="molecule type" value="Genomic_DNA"/>
</dbReference>